<dbReference type="InterPro" id="IPR008471">
    <property type="entry name" value="MnmC-like_methylTransf"/>
</dbReference>
<dbReference type="PANTHER" id="PTHR13847:SF283">
    <property type="entry name" value="TRNA 5-METHYLAMINOMETHYL-2-THIOURIDINE BIOSYNTHESIS BIFUNCTIONAL PROTEIN MNMC"/>
    <property type="match status" value="1"/>
</dbReference>
<dbReference type="eggNOG" id="COG0665">
    <property type="taxonomic scope" value="Bacteria"/>
</dbReference>
<keyword evidence="4 10" id="KW-0808">Transferase</keyword>
<proteinExistence type="inferred from homology"/>
<keyword evidence="8 10" id="KW-0560">Oxidoreductase</keyword>
<organism evidence="13 14">
    <name type="scientific">Legionella massiliensis</name>
    <dbReference type="NCBI Taxonomy" id="1034943"/>
    <lineage>
        <taxon>Bacteria</taxon>
        <taxon>Pseudomonadati</taxon>
        <taxon>Pseudomonadota</taxon>
        <taxon>Gammaproteobacteria</taxon>
        <taxon>Legionellales</taxon>
        <taxon>Legionellaceae</taxon>
        <taxon>Legionella</taxon>
    </lineage>
</organism>
<evidence type="ECO:0000256" key="10">
    <source>
        <dbReference type="HAMAP-Rule" id="MF_01102"/>
    </source>
</evidence>
<evidence type="ECO:0000313" key="13">
    <source>
        <dbReference type="EMBL" id="CDZ78307.1"/>
    </source>
</evidence>
<dbReference type="GO" id="GO:0032259">
    <property type="term" value="P:methylation"/>
    <property type="evidence" value="ECO:0007669"/>
    <property type="project" value="UniProtKB-KW"/>
</dbReference>
<dbReference type="InterPro" id="IPR006076">
    <property type="entry name" value="FAD-dep_OxRdtase"/>
</dbReference>
<dbReference type="Proteomes" id="UP000044071">
    <property type="component" value="Unassembled WGS sequence"/>
</dbReference>
<comment type="similarity">
    <text evidence="10">In the N-terminal section; belongs to the methyltransferase superfamily. tRNA (mnm(5)s(2)U34)-methyltransferase family.</text>
</comment>
<dbReference type="PANTHER" id="PTHR13847">
    <property type="entry name" value="SARCOSINE DEHYDROGENASE-RELATED"/>
    <property type="match status" value="1"/>
</dbReference>
<evidence type="ECO:0000256" key="3">
    <source>
        <dbReference type="ARBA" id="ARBA00022630"/>
    </source>
</evidence>
<evidence type="ECO:0000256" key="9">
    <source>
        <dbReference type="ARBA" id="ARBA00023268"/>
    </source>
</evidence>
<dbReference type="eggNOG" id="COG4121">
    <property type="taxonomic scope" value="Bacteria"/>
</dbReference>
<gene>
    <name evidence="10 13" type="primary">mnmC</name>
    <name evidence="13" type="ORF">BN59_02617</name>
</gene>
<dbReference type="Gene3D" id="3.40.50.150">
    <property type="entry name" value="Vaccinia Virus protein VP39"/>
    <property type="match status" value="1"/>
</dbReference>
<dbReference type="EC" id="1.5.-.-" evidence="10"/>
<comment type="catalytic activity">
    <reaction evidence="10">
        <text>5-aminomethyl-2-thiouridine(34) in tRNA + S-adenosyl-L-methionine = 5-methylaminomethyl-2-thiouridine(34) in tRNA + S-adenosyl-L-homocysteine + H(+)</text>
        <dbReference type="Rhea" id="RHEA:19569"/>
        <dbReference type="Rhea" id="RHEA-COMP:10195"/>
        <dbReference type="Rhea" id="RHEA-COMP:10197"/>
        <dbReference type="ChEBI" id="CHEBI:15378"/>
        <dbReference type="ChEBI" id="CHEBI:57856"/>
        <dbReference type="ChEBI" id="CHEBI:59789"/>
        <dbReference type="ChEBI" id="CHEBI:74454"/>
        <dbReference type="ChEBI" id="CHEBI:74455"/>
        <dbReference type="EC" id="2.1.1.61"/>
    </reaction>
</comment>
<feature type="domain" description="FAD dependent oxidoreductase" evidence="11">
    <location>
        <begin position="279"/>
        <end position="634"/>
    </location>
</feature>
<accession>A0A078KZ23</accession>
<evidence type="ECO:0000313" key="14">
    <source>
        <dbReference type="Proteomes" id="UP000044071"/>
    </source>
</evidence>
<keyword evidence="6 10" id="KW-0819">tRNA processing</keyword>
<dbReference type="InterPro" id="IPR023032">
    <property type="entry name" value="tRNA_MAMT_biosynth_bifunc_MnmC"/>
</dbReference>
<keyword evidence="1 10" id="KW-0963">Cytoplasm</keyword>
<dbReference type="Pfam" id="PF01266">
    <property type="entry name" value="DAO"/>
    <property type="match status" value="1"/>
</dbReference>
<dbReference type="NCBIfam" id="TIGR03197">
    <property type="entry name" value="MnmC_Cterm"/>
    <property type="match status" value="1"/>
</dbReference>
<dbReference type="GO" id="GO:0016645">
    <property type="term" value="F:oxidoreductase activity, acting on the CH-NH group of donors"/>
    <property type="evidence" value="ECO:0007669"/>
    <property type="project" value="InterPro"/>
</dbReference>
<dbReference type="InterPro" id="IPR017610">
    <property type="entry name" value="tRNA_S-uridine_synth_MnmC_C"/>
</dbReference>
<dbReference type="GO" id="GO:0005737">
    <property type="term" value="C:cytoplasm"/>
    <property type="evidence" value="ECO:0007669"/>
    <property type="project" value="UniProtKB-SubCell"/>
</dbReference>
<keyword evidence="3 10" id="KW-0285">Flavoprotein</keyword>
<dbReference type="NCBIfam" id="NF002481">
    <property type="entry name" value="PRK01747.1-2"/>
    <property type="match status" value="1"/>
</dbReference>
<comment type="cofactor">
    <cofactor evidence="10">
        <name>FAD</name>
        <dbReference type="ChEBI" id="CHEBI:57692"/>
    </cofactor>
</comment>
<keyword evidence="7 10" id="KW-0274">FAD</keyword>
<dbReference type="InterPro" id="IPR047785">
    <property type="entry name" value="tRNA_MNMC2"/>
</dbReference>
<sequence>MSHPFIPIEKAQLLWQEGLPRSQVFDDIYFSAENGLAETQHVFIEGNQLIKRWQALHDESQDSFIIAETGFGSGLNFLLTWALWMEHAPQNVTLHFFSCEKYPLAKADLQRCLDLWPQLSTQAKSLVEQYPVLTPGYHRLQFAGGRVNLTLMLGEANDCYRQMLLCGDAKLESQLRSHFVDAWYLDGFSPAKNQQMWSSDLVETIALLSKPGTSLATYSAASLVKTHLEDSGFLVKKMKGFGPKRDMVVAEFQELTTFSKKRRTTPWHTSKTSYKTKKAIVLGAGLAGCYTAHSLAKRGWQVVLLDENSKVGQGASGNRQAVLYPMFSAYRSPLSAFMLSAFQFASRAYKTLLASEPIGELSGILQLAFDAKECQSQDSLYQWLTAYPELAAYVNAQEASSIAGIKLDVGGLFIQDSGWINSVNLCELLANTAGVEWFPNTRVSELIHQDGFWHAAGQSAEVLVIANGYQAKQFSTTAYLPIKPIRGQMTMISANQQSAELKIPLCGDGHILPVHNDIHAFGASYHLGASDKNSYSADDIENLNRLAAMPARINWSEQIKENWVGIRAATTDYLPLVGPVPDENSFIARFSSLSTNARRWLPSSGAYLPGLYLCAGFGSRGLTSVPLCAEWLASEINMEPSLIPQAMIQSLVPSRFLLKSIIRSSK</sequence>
<dbReference type="STRING" id="1034943.BN59_02617"/>
<evidence type="ECO:0000256" key="4">
    <source>
        <dbReference type="ARBA" id="ARBA00022679"/>
    </source>
</evidence>
<dbReference type="GO" id="GO:0004808">
    <property type="term" value="F:tRNA (5-methylaminomethyl-2-thiouridylate)(34)-methyltransferase activity"/>
    <property type="evidence" value="ECO:0007669"/>
    <property type="project" value="UniProtKB-EC"/>
</dbReference>
<dbReference type="HAMAP" id="MF_01102">
    <property type="entry name" value="MnmC"/>
    <property type="match status" value="1"/>
</dbReference>
<dbReference type="AlphaFoldDB" id="A0A078KZ23"/>
<dbReference type="NCBIfam" id="NF033855">
    <property type="entry name" value="tRNA_MNMC2"/>
    <property type="match status" value="1"/>
</dbReference>
<evidence type="ECO:0000259" key="12">
    <source>
        <dbReference type="Pfam" id="PF05430"/>
    </source>
</evidence>
<dbReference type="Pfam" id="PF05430">
    <property type="entry name" value="Methyltransf_30"/>
    <property type="match status" value="1"/>
</dbReference>
<evidence type="ECO:0000259" key="11">
    <source>
        <dbReference type="Pfam" id="PF01266"/>
    </source>
</evidence>
<feature type="domain" description="MnmC-like methyltransferase" evidence="12">
    <location>
        <begin position="118"/>
        <end position="251"/>
    </location>
</feature>
<dbReference type="EMBL" id="CCSB01000003">
    <property type="protein sequence ID" value="CDZ78307.1"/>
    <property type="molecule type" value="Genomic_DNA"/>
</dbReference>
<name>A0A078KZ23_9GAMM</name>
<protein>
    <recommendedName>
        <fullName evidence="10">tRNA 5-methylaminomethyl-2-thiouridine biosynthesis bifunctional protein MnmC</fullName>
        <shortName evidence="10">tRNA mnm(5)s(2)U biosynthesis bifunctional protein</shortName>
    </recommendedName>
    <domain>
        <recommendedName>
            <fullName evidence="10">tRNA (mnm(5)s(2)U34)-methyltransferase</fullName>
            <ecNumber evidence="10">2.1.1.61</ecNumber>
        </recommendedName>
    </domain>
    <domain>
        <recommendedName>
            <fullName evidence="10">FAD-dependent cmnm(5)s(2)U34 oxidoreductase</fullName>
            <ecNumber evidence="10">1.5.-.-</ecNumber>
        </recommendedName>
    </domain>
</protein>
<comment type="function">
    <text evidence="10">Catalyzes the last two steps in the biosynthesis of 5-methylaminomethyl-2-thiouridine (mnm(5)s(2)U) at the wobble position (U34) in tRNA. Catalyzes the FAD-dependent demodification of cmnm(5)s(2)U34 to nm(5)s(2)U34, followed by the transfer of a methyl group from S-adenosyl-L-methionine to nm(5)s(2)U34, to form mnm(5)s(2)U34.</text>
</comment>
<dbReference type="InterPro" id="IPR029063">
    <property type="entry name" value="SAM-dependent_MTases_sf"/>
</dbReference>
<dbReference type="InterPro" id="IPR036188">
    <property type="entry name" value="FAD/NAD-bd_sf"/>
</dbReference>
<feature type="region of interest" description="tRNA (mnm(5)s(2)U34)-methyltransferase" evidence="10">
    <location>
        <begin position="1"/>
        <end position="253"/>
    </location>
</feature>
<reference evidence="13 14" key="1">
    <citation type="submission" date="2014-06" db="EMBL/GenBank/DDBJ databases">
        <authorList>
            <person name="Urmite Genomes Urmite Genomes"/>
        </authorList>
    </citation>
    <scope>NUCLEOTIDE SEQUENCE [LARGE SCALE GENOMIC DNA]</scope>
</reference>
<evidence type="ECO:0000256" key="6">
    <source>
        <dbReference type="ARBA" id="ARBA00022694"/>
    </source>
</evidence>
<dbReference type="SUPFAM" id="SSF51905">
    <property type="entry name" value="FAD/NAD(P)-binding domain"/>
    <property type="match status" value="1"/>
</dbReference>
<keyword evidence="14" id="KW-1185">Reference proteome</keyword>
<evidence type="ECO:0000256" key="8">
    <source>
        <dbReference type="ARBA" id="ARBA00023002"/>
    </source>
</evidence>
<feature type="region of interest" description="FAD-dependent cmnm(5)s(2)U34 oxidoreductase" evidence="10">
    <location>
        <begin position="282"/>
        <end position="666"/>
    </location>
</feature>
<keyword evidence="2 10" id="KW-0489">Methyltransferase</keyword>
<dbReference type="GO" id="GO:0050660">
    <property type="term" value="F:flavin adenine dinucleotide binding"/>
    <property type="evidence" value="ECO:0007669"/>
    <property type="project" value="UniProtKB-UniRule"/>
</dbReference>
<evidence type="ECO:0000256" key="5">
    <source>
        <dbReference type="ARBA" id="ARBA00022691"/>
    </source>
</evidence>
<keyword evidence="5 10" id="KW-0949">S-adenosyl-L-methionine</keyword>
<evidence type="ECO:0000256" key="1">
    <source>
        <dbReference type="ARBA" id="ARBA00022490"/>
    </source>
</evidence>
<keyword evidence="9 10" id="KW-0511">Multifunctional enzyme</keyword>
<comment type="similarity">
    <text evidence="10">In the C-terminal section; belongs to the DAO family.</text>
</comment>
<dbReference type="Gene3D" id="3.30.9.10">
    <property type="entry name" value="D-Amino Acid Oxidase, subunit A, domain 2"/>
    <property type="match status" value="1"/>
</dbReference>
<evidence type="ECO:0000256" key="2">
    <source>
        <dbReference type="ARBA" id="ARBA00022603"/>
    </source>
</evidence>
<comment type="subcellular location">
    <subcellularLocation>
        <location evidence="10">Cytoplasm</location>
    </subcellularLocation>
</comment>
<dbReference type="RefSeq" id="WP_043874826.1">
    <property type="nucleotide sequence ID" value="NZ_CCVW01000003.1"/>
</dbReference>
<dbReference type="GO" id="GO:0002098">
    <property type="term" value="P:tRNA wobble uridine modification"/>
    <property type="evidence" value="ECO:0007669"/>
    <property type="project" value="TreeGrafter"/>
</dbReference>
<evidence type="ECO:0000256" key="7">
    <source>
        <dbReference type="ARBA" id="ARBA00022827"/>
    </source>
</evidence>
<dbReference type="OrthoDB" id="9786494at2"/>
<dbReference type="EC" id="2.1.1.61" evidence="10"/>
<dbReference type="Gene3D" id="3.50.50.60">
    <property type="entry name" value="FAD/NAD(P)-binding domain"/>
    <property type="match status" value="1"/>
</dbReference>